<dbReference type="SUPFAM" id="SSF48452">
    <property type="entry name" value="TPR-like"/>
    <property type="match status" value="1"/>
</dbReference>
<dbReference type="VEuPathDB" id="FungiDB:FOIG_13902"/>
<dbReference type="Gene3D" id="1.25.40.10">
    <property type="entry name" value="Tetratricopeptide repeat domain"/>
    <property type="match status" value="1"/>
</dbReference>
<protein>
    <submittedName>
        <fullName evidence="1">Uncharacterized protein</fullName>
    </submittedName>
</protein>
<reference evidence="1 2" key="1">
    <citation type="journal article" date="2018" name="Sci. Rep.">
        <title>Characterisation of pathogen-specific regions and novel effector candidates in Fusarium oxysporum f. sp. cepae.</title>
        <authorList>
            <person name="Armitage A.D."/>
            <person name="Taylor A."/>
            <person name="Sobczyk M.K."/>
            <person name="Baxter L."/>
            <person name="Greenfield B.P."/>
            <person name="Bates H.J."/>
            <person name="Wilson F."/>
            <person name="Jackson A.C."/>
            <person name="Ott S."/>
            <person name="Harrison R.J."/>
            <person name="Clarkson J.P."/>
        </authorList>
    </citation>
    <scope>NUCLEOTIDE SEQUENCE [LARGE SCALE GENOMIC DNA]</scope>
    <source>
        <strain evidence="1 2">Fo_A28</strain>
    </source>
</reference>
<dbReference type="Pfam" id="PF13374">
    <property type="entry name" value="TPR_10"/>
    <property type="match status" value="3"/>
</dbReference>
<sequence length="497" mass="55045">MDDLEDAIRVTREAVEATPKDSPDRAAVLNNLGNLLGNSYLRTRSMDDLEEAIRLTREAVEVTPKNSPDRAIRLSNLGALLGNRHLRIGSMNDLEEAIRVAREAVDATPKDSPDLAIRLNNLGNVLSNRHSRTGSMNDLEEARRCFNVALNHPECPINVRITAGRQLLSLLDILQEGHRAYLIAKTTIELVPLLAPPSLQNTDKQHLLSQAVGFASSAAAIALHVGKGPIPAIELLETGRGVLASSLQDMRTDLSTLHQQYPELARSFVELRDQLDPPPSQGILVTDESTRIASEAEADRRHKASNQMPLLLEKIRGKSGFERFLFSASEAEMREAAVQGPIVILNVSSHRCDALIVEQSRTRVLELSRLSRQDILDRAEDVQSLETLAWLWDTIVSPVLETLGFNKPVSGDSWPHVWWIPTGPLVRFPLHAAGHHLERSSVTALDRVISSYSSSIKTIIHSRQQWGKKTTAVSSTNIVLIAMQDTPEQKRRQYASD</sequence>
<evidence type="ECO:0000313" key="1">
    <source>
        <dbReference type="EMBL" id="RKK81984.1"/>
    </source>
</evidence>
<dbReference type="Proteomes" id="UP000285860">
    <property type="component" value="Unassembled WGS sequence"/>
</dbReference>
<dbReference type="AlphaFoldDB" id="A0A420NNZ9"/>
<dbReference type="VEuPathDB" id="FungiDB:HZS61_005008"/>
<dbReference type="EMBL" id="MRCY01000623">
    <property type="protein sequence ID" value="RKK81984.1"/>
    <property type="molecule type" value="Genomic_DNA"/>
</dbReference>
<dbReference type="VEuPathDB" id="FungiDB:FOIG_10571"/>
<name>A0A420NNZ9_FUSOX</name>
<comment type="caution">
    <text evidence="1">The sequence shown here is derived from an EMBL/GenBank/DDBJ whole genome shotgun (WGS) entry which is preliminary data.</text>
</comment>
<dbReference type="VEuPathDB" id="FungiDB:FOXG_21870"/>
<proteinExistence type="predicted"/>
<accession>A0A420NNZ9</accession>
<dbReference type="VEuPathDB" id="FungiDB:FOMG_06025"/>
<gene>
    <name evidence="1" type="ORF">BFJ68_g17580</name>
</gene>
<evidence type="ECO:0000313" key="2">
    <source>
        <dbReference type="Proteomes" id="UP000285860"/>
    </source>
</evidence>
<dbReference type="InterPro" id="IPR011990">
    <property type="entry name" value="TPR-like_helical_dom_sf"/>
</dbReference>
<organism evidence="1 2">
    <name type="scientific">Fusarium oxysporum</name>
    <name type="common">Fusarium vascular wilt</name>
    <dbReference type="NCBI Taxonomy" id="5507"/>
    <lineage>
        <taxon>Eukaryota</taxon>
        <taxon>Fungi</taxon>
        <taxon>Dikarya</taxon>
        <taxon>Ascomycota</taxon>
        <taxon>Pezizomycotina</taxon>
        <taxon>Sordariomycetes</taxon>
        <taxon>Hypocreomycetidae</taxon>
        <taxon>Hypocreales</taxon>
        <taxon>Nectriaceae</taxon>
        <taxon>Fusarium</taxon>
        <taxon>Fusarium oxysporum species complex</taxon>
    </lineage>
</organism>